<dbReference type="Pfam" id="PF08479">
    <property type="entry name" value="POTRA_2"/>
    <property type="match status" value="1"/>
</dbReference>
<dbReference type="AlphaFoldDB" id="A0A7C3KHA3"/>
<evidence type="ECO:0000256" key="10">
    <source>
        <dbReference type="SAM" id="SignalP"/>
    </source>
</evidence>
<evidence type="ECO:0000256" key="9">
    <source>
        <dbReference type="SAM" id="MobiDB-lite"/>
    </source>
</evidence>
<gene>
    <name evidence="12" type="ORF">ENR64_21710</name>
</gene>
<keyword evidence="8" id="KW-0998">Cell outer membrane</keyword>
<dbReference type="PROSITE" id="PS51779">
    <property type="entry name" value="POTRA"/>
    <property type="match status" value="1"/>
</dbReference>
<evidence type="ECO:0000256" key="3">
    <source>
        <dbReference type="ARBA" id="ARBA00022448"/>
    </source>
</evidence>
<evidence type="ECO:0000256" key="4">
    <source>
        <dbReference type="ARBA" id="ARBA00022452"/>
    </source>
</evidence>
<dbReference type="InterPro" id="IPR005565">
    <property type="entry name" value="Hemolysn_activator_HlyB_C"/>
</dbReference>
<dbReference type="GO" id="GO:0008320">
    <property type="term" value="F:protein transmembrane transporter activity"/>
    <property type="evidence" value="ECO:0007669"/>
    <property type="project" value="TreeGrafter"/>
</dbReference>
<sequence length="607" mass="66660">MKVNRLCSSHYIKFYLCFSFVLSYGSLTSQAVAQSVSAPSVQNLPLSQTPSPNSPQINSPILRQGEPPSSQPLPESPPPQPIPPPEELLPLPPTTPGEAEPSLDSVQTVVVKRFKVTGSTVFSEAQLAEVTKPFLNRPITLAELFQARTAVTQFYIDRGYITSGAYIPPQTLAGEDIEVEIRVVEGSLEDIRVTGTRRLKPGYISSRIGLKTQKPLNRDQLLEALQLLQLDPLLESISAELSAGTRPGESLLEVQVKEARAFDLPIILDNGRSPSVGTFRRQAQVIHNNLLGYGDRLFLGYTNTDGSNAGDFSYTIPVSPRNTTLTFSFGLSDSNVIEEPFNVLDIESKSQYFEFTVRHPVVQKPSREFAVGLTFTQRYSEATLFTGTADELPFPALGADADGITRLSAIRFFQDAVWRSSNEVIALRSQFSIGLDIFNATINDTPPDSQFFAWRGQAQWVRLLGPDTLLLLRGDVQLANQAVLPFEQFALGGIDTVRGYRQDTLLTDDGALLSAEVRLPILRMPKINGILQFAPFVDAGFGWNLSGRPDPDPQFLVGVGAGLRLQIGNAVTARFDYGIPLTEVSGEKNTLQEQGFYFSLIVNPFAF</sequence>
<dbReference type="Pfam" id="PF03865">
    <property type="entry name" value="ShlB"/>
    <property type="match status" value="1"/>
</dbReference>
<dbReference type="Gene3D" id="2.40.160.50">
    <property type="entry name" value="membrane protein fhac: a member of the omp85/tpsb transporter family"/>
    <property type="match status" value="1"/>
</dbReference>
<evidence type="ECO:0000256" key="6">
    <source>
        <dbReference type="ARBA" id="ARBA00022927"/>
    </source>
</evidence>
<dbReference type="EMBL" id="DSRU01000317">
    <property type="protein sequence ID" value="HFN00311.1"/>
    <property type="molecule type" value="Genomic_DNA"/>
</dbReference>
<evidence type="ECO:0000256" key="1">
    <source>
        <dbReference type="ARBA" id="ARBA00004442"/>
    </source>
</evidence>
<feature type="compositionally biased region" description="Low complexity" evidence="9">
    <location>
        <begin position="43"/>
        <end position="61"/>
    </location>
</feature>
<feature type="domain" description="POTRA" evidence="11">
    <location>
        <begin position="109"/>
        <end position="186"/>
    </location>
</feature>
<comment type="subcellular location">
    <subcellularLocation>
        <location evidence="1">Cell outer membrane</location>
    </subcellularLocation>
</comment>
<keyword evidence="7" id="KW-0472">Membrane</keyword>
<dbReference type="Gene3D" id="3.10.20.310">
    <property type="entry name" value="membrane protein fhac"/>
    <property type="match status" value="1"/>
</dbReference>
<evidence type="ECO:0000259" key="11">
    <source>
        <dbReference type="PROSITE" id="PS51779"/>
    </source>
</evidence>
<comment type="similarity">
    <text evidence="2">Belongs to the TPS (TC 1.B.20) family.</text>
</comment>
<keyword evidence="3" id="KW-0813">Transport</keyword>
<evidence type="ECO:0000313" key="12">
    <source>
        <dbReference type="EMBL" id="HFN00311.1"/>
    </source>
</evidence>
<accession>A0A7C3KHA3</accession>
<comment type="caution">
    <text evidence="12">The sequence shown here is derived from an EMBL/GenBank/DDBJ whole genome shotgun (WGS) entry which is preliminary data.</text>
</comment>
<evidence type="ECO:0000256" key="2">
    <source>
        <dbReference type="ARBA" id="ARBA00009055"/>
    </source>
</evidence>
<organism evidence="12">
    <name type="scientific">Oscillatoriales cyanobacterium SpSt-418</name>
    <dbReference type="NCBI Taxonomy" id="2282169"/>
    <lineage>
        <taxon>Bacteria</taxon>
        <taxon>Bacillati</taxon>
        <taxon>Cyanobacteriota</taxon>
        <taxon>Cyanophyceae</taxon>
        <taxon>Oscillatoriophycideae</taxon>
        <taxon>Oscillatoriales</taxon>
    </lineage>
</organism>
<keyword evidence="5" id="KW-0812">Transmembrane</keyword>
<feature type="signal peptide" evidence="10">
    <location>
        <begin position="1"/>
        <end position="33"/>
    </location>
</feature>
<name>A0A7C3KHA3_9CYAN</name>
<dbReference type="GO" id="GO:0046819">
    <property type="term" value="P:protein secretion by the type V secretion system"/>
    <property type="evidence" value="ECO:0007669"/>
    <property type="project" value="TreeGrafter"/>
</dbReference>
<dbReference type="InterPro" id="IPR034746">
    <property type="entry name" value="POTRA"/>
</dbReference>
<reference evidence="12" key="1">
    <citation type="journal article" date="2020" name="mSystems">
        <title>Genome- and Community-Level Interaction Insights into Carbon Utilization and Element Cycling Functions of Hydrothermarchaeota in Hydrothermal Sediment.</title>
        <authorList>
            <person name="Zhou Z."/>
            <person name="Liu Y."/>
            <person name="Xu W."/>
            <person name="Pan J."/>
            <person name="Luo Z.H."/>
            <person name="Li M."/>
        </authorList>
    </citation>
    <scope>NUCLEOTIDE SEQUENCE [LARGE SCALE GENOMIC DNA]</scope>
    <source>
        <strain evidence="12">SpSt-418</strain>
    </source>
</reference>
<feature type="chain" id="PRO_5028092777" evidence="10">
    <location>
        <begin position="34"/>
        <end position="607"/>
    </location>
</feature>
<feature type="compositionally biased region" description="Pro residues" evidence="9">
    <location>
        <begin position="69"/>
        <end position="95"/>
    </location>
</feature>
<dbReference type="PANTHER" id="PTHR34597:SF1">
    <property type="entry name" value="HEME_HEMOPEXIN TRANSPORTER PROTEIN HUXB"/>
    <property type="match status" value="1"/>
</dbReference>
<dbReference type="InterPro" id="IPR051544">
    <property type="entry name" value="TPS_OM_transporter"/>
</dbReference>
<protein>
    <submittedName>
        <fullName evidence="12">ShlB/FhaC/HecB family hemolysin secretion/activation protein</fullName>
    </submittedName>
</protein>
<keyword evidence="6" id="KW-0653">Protein transport</keyword>
<evidence type="ECO:0000256" key="5">
    <source>
        <dbReference type="ARBA" id="ARBA00022692"/>
    </source>
</evidence>
<dbReference type="PANTHER" id="PTHR34597">
    <property type="entry name" value="SLR1661 PROTEIN"/>
    <property type="match status" value="1"/>
</dbReference>
<dbReference type="GO" id="GO:0098046">
    <property type="term" value="C:type V protein secretion system complex"/>
    <property type="evidence" value="ECO:0007669"/>
    <property type="project" value="TreeGrafter"/>
</dbReference>
<dbReference type="InterPro" id="IPR013686">
    <property type="entry name" value="Polypept-transport_assoc_ShlB"/>
</dbReference>
<feature type="region of interest" description="Disordered" evidence="9">
    <location>
        <begin position="43"/>
        <end position="103"/>
    </location>
</feature>
<dbReference type="GO" id="GO:0009279">
    <property type="term" value="C:cell outer membrane"/>
    <property type="evidence" value="ECO:0007669"/>
    <property type="project" value="UniProtKB-SubCell"/>
</dbReference>
<evidence type="ECO:0000256" key="7">
    <source>
        <dbReference type="ARBA" id="ARBA00023136"/>
    </source>
</evidence>
<evidence type="ECO:0000256" key="8">
    <source>
        <dbReference type="ARBA" id="ARBA00023237"/>
    </source>
</evidence>
<proteinExistence type="inferred from homology"/>
<keyword evidence="10" id="KW-0732">Signal</keyword>
<keyword evidence="4" id="KW-1134">Transmembrane beta strand</keyword>